<gene>
    <name evidence="1" type="ORF">J9259_09815</name>
    <name evidence="2" type="ORF">KIY12_07965</name>
</gene>
<proteinExistence type="predicted"/>
<evidence type="ECO:0000313" key="3">
    <source>
        <dbReference type="Proteomes" id="UP000750197"/>
    </source>
</evidence>
<name>A0A8J7YPS3_9ARCH</name>
<protein>
    <submittedName>
        <fullName evidence="2">Uncharacterized protein</fullName>
    </submittedName>
</protein>
<dbReference type="Proteomes" id="UP000750197">
    <property type="component" value="Unassembled WGS sequence"/>
</dbReference>
<dbReference type="EMBL" id="JAGVSJ010000070">
    <property type="protein sequence ID" value="MBX8632789.1"/>
    <property type="molecule type" value="Genomic_DNA"/>
</dbReference>
<organism evidence="2 3">
    <name type="scientific">Candidatus Sysuiplasma superficiale</name>
    <dbReference type="NCBI Taxonomy" id="2823368"/>
    <lineage>
        <taxon>Archaea</taxon>
        <taxon>Methanobacteriati</taxon>
        <taxon>Thermoplasmatota</taxon>
        <taxon>Thermoplasmata</taxon>
        <taxon>Candidatus Sysuiplasmatales</taxon>
        <taxon>Candidatus Sysuiplasmataceae</taxon>
        <taxon>Candidatus Sysuiplasma</taxon>
    </lineage>
</organism>
<evidence type="ECO:0000313" key="1">
    <source>
        <dbReference type="EMBL" id="MBX8632789.1"/>
    </source>
</evidence>
<dbReference type="Proteomes" id="UP000716004">
    <property type="component" value="Unassembled WGS sequence"/>
</dbReference>
<dbReference type="AlphaFoldDB" id="A0A8J7YPS3"/>
<sequence length="134" mass="15757">MTEARDIQYRQIGQHTIFHDLEVAAIGDLNYSAQHDTFECPNLVSFLLMAETEAKVLLEENPGHAFSIDFLAKLEELNLRYGKDLTHPMSATERVERFQAVLLYLRRIRMLKVAEREEQWHDVALEVEEKEERR</sequence>
<evidence type="ECO:0000313" key="2">
    <source>
        <dbReference type="EMBL" id="MBX8644638.1"/>
    </source>
</evidence>
<dbReference type="EMBL" id="JAHEAC010000082">
    <property type="protein sequence ID" value="MBX8644638.1"/>
    <property type="molecule type" value="Genomic_DNA"/>
</dbReference>
<comment type="caution">
    <text evidence="2">The sequence shown here is derived from an EMBL/GenBank/DDBJ whole genome shotgun (WGS) entry which is preliminary data.</text>
</comment>
<reference evidence="2" key="1">
    <citation type="submission" date="2021-05" db="EMBL/GenBank/DDBJ databases">
        <title>Genomic insights into ecological role and evolution of a novel Thermoplasmata order Candidatus Sysuiplasmatales.</title>
        <authorList>
            <person name="Yuan Y."/>
        </authorList>
    </citation>
    <scope>NUCLEOTIDE SEQUENCE</scope>
    <source>
        <strain evidence="2">TUT19-bin139</strain>
        <strain evidence="1">YP2-bin.285</strain>
    </source>
</reference>
<accession>A0A8J7YPS3</accession>